<dbReference type="AlphaFoldDB" id="A0A8C7HAC5"/>
<accession>A0A8C7HAC5</accession>
<name>A0A8C7HAC5_ONCKI</name>
<proteinExistence type="predicted"/>
<keyword evidence="2" id="KW-1185">Reference proteome</keyword>
<dbReference type="Ensembl" id="ENSOKIT00005058436.1">
    <property type="protein sequence ID" value="ENSOKIP00005055057.1"/>
    <property type="gene ID" value="ENSOKIG00005023534.1"/>
</dbReference>
<evidence type="ECO:0000313" key="2">
    <source>
        <dbReference type="Proteomes" id="UP000694557"/>
    </source>
</evidence>
<evidence type="ECO:0000313" key="1">
    <source>
        <dbReference type="Ensembl" id="ENSOKIP00005055057.1"/>
    </source>
</evidence>
<reference evidence="1" key="1">
    <citation type="submission" date="2025-08" db="UniProtKB">
        <authorList>
            <consortium name="Ensembl"/>
        </authorList>
    </citation>
    <scope>IDENTIFICATION</scope>
</reference>
<sequence length="80" mass="9723">MDDHLEQRSTSFCFAYFPYYLTRPRLVNMDVGSVNTLIRARNDTDKYDNHLERIFIPEIQHYLYTLIQNHTYFPFTPCRV</sequence>
<dbReference type="Proteomes" id="UP000694557">
    <property type="component" value="Unassembled WGS sequence"/>
</dbReference>
<protein>
    <submittedName>
        <fullName evidence="1">Uncharacterized protein</fullName>
    </submittedName>
</protein>
<reference evidence="1" key="2">
    <citation type="submission" date="2025-09" db="UniProtKB">
        <authorList>
            <consortium name="Ensembl"/>
        </authorList>
    </citation>
    <scope>IDENTIFICATION</scope>
</reference>
<organism evidence="1 2">
    <name type="scientific">Oncorhynchus kisutch</name>
    <name type="common">Coho salmon</name>
    <name type="synonym">Salmo kisutch</name>
    <dbReference type="NCBI Taxonomy" id="8019"/>
    <lineage>
        <taxon>Eukaryota</taxon>
        <taxon>Metazoa</taxon>
        <taxon>Chordata</taxon>
        <taxon>Craniata</taxon>
        <taxon>Vertebrata</taxon>
        <taxon>Euteleostomi</taxon>
        <taxon>Actinopterygii</taxon>
        <taxon>Neopterygii</taxon>
        <taxon>Teleostei</taxon>
        <taxon>Protacanthopterygii</taxon>
        <taxon>Salmoniformes</taxon>
        <taxon>Salmonidae</taxon>
        <taxon>Salmoninae</taxon>
        <taxon>Oncorhynchus</taxon>
    </lineage>
</organism>